<evidence type="ECO:0000256" key="1">
    <source>
        <dbReference type="SAM" id="MobiDB-lite"/>
    </source>
</evidence>
<dbReference type="SUPFAM" id="SSF54427">
    <property type="entry name" value="NTF2-like"/>
    <property type="match status" value="1"/>
</dbReference>
<feature type="region of interest" description="Disordered" evidence="1">
    <location>
        <begin position="155"/>
        <end position="180"/>
    </location>
</feature>
<comment type="caution">
    <text evidence="2">The sequence shown here is derived from an EMBL/GenBank/DDBJ whole genome shotgun (WGS) entry which is preliminary data.</text>
</comment>
<accession>A0A9W9NUJ3</accession>
<evidence type="ECO:0000313" key="3">
    <source>
        <dbReference type="Proteomes" id="UP001150941"/>
    </source>
</evidence>
<reference evidence="2" key="2">
    <citation type="journal article" date="2023" name="IMA Fungus">
        <title>Comparative genomic study of the Penicillium genus elucidates a diverse pangenome and 15 lateral gene transfer events.</title>
        <authorList>
            <person name="Petersen C."/>
            <person name="Sorensen T."/>
            <person name="Nielsen M.R."/>
            <person name="Sondergaard T.E."/>
            <person name="Sorensen J.L."/>
            <person name="Fitzpatrick D.A."/>
            <person name="Frisvad J.C."/>
            <person name="Nielsen K.L."/>
        </authorList>
    </citation>
    <scope>NUCLEOTIDE SEQUENCE</scope>
    <source>
        <strain evidence="2">IBT 19713</strain>
    </source>
</reference>
<gene>
    <name evidence="2" type="ORF">N7468_006159</name>
</gene>
<reference evidence="2" key="1">
    <citation type="submission" date="2022-11" db="EMBL/GenBank/DDBJ databases">
        <authorList>
            <person name="Petersen C."/>
        </authorList>
    </citation>
    <scope>NUCLEOTIDE SEQUENCE</scope>
    <source>
        <strain evidence="2">IBT 19713</strain>
    </source>
</reference>
<dbReference type="Proteomes" id="UP001150941">
    <property type="component" value="Unassembled WGS sequence"/>
</dbReference>
<protein>
    <recommendedName>
        <fullName evidence="4">SnoaL-like domain-containing protein</fullName>
    </recommendedName>
</protein>
<feature type="compositionally biased region" description="Basic and acidic residues" evidence="1">
    <location>
        <begin position="156"/>
        <end position="168"/>
    </location>
</feature>
<dbReference type="InterPro" id="IPR032710">
    <property type="entry name" value="NTF2-like_dom_sf"/>
</dbReference>
<dbReference type="GeneID" id="83202758"/>
<dbReference type="EMBL" id="JAPQKS010000005">
    <property type="protein sequence ID" value="KAJ5224934.1"/>
    <property type="molecule type" value="Genomic_DNA"/>
</dbReference>
<organism evidence="2 3">
    <name type="scientific">Penicillium chermesinum</name>
    <dbReference type="NCBI Taxonomy" id="63820"/>
    <lineage>
        <taxon>Eukaryota</taxon>
        <taxon>Fungi</taxon>
        <taxon>Dikarya</taxon>
        <taxon>Ascomycota</taxon>
        <taxon>Pezizomycotina</taxon>
        <taxon>Eurotiomycetes</taxon>
        <taxon>Eurotiomycetidae</taxon>
        <taxon>Eurotiales</taxon>
        <taxon>Aspergillaceae</taxon>
        <taxon>Penicillium</taxon>
    </lineage>
</organism>
<evidence type="ECO:0008006" key="4">
    <source>
        <dbReference type="Google" id="ProtNLM"/>
    </source>
</evidence>
<name>A0A9W9NUJ3_9EURO</name>
<keyword evidence="3" id="KW-1185">Reference proteome</keyword>
<dbReference type="RefSeq" id="XP_058328345.1">
    <property type="nucleotide sequence ID" value="XM_058475455.1"/>
</dbReference>
<dbReference type="AlphaFoldDB" id="A0A9W9NUJ3"/>
<dbReference type="Gene3D" id="3.10.450.50">
    <property type="match status" value="1"/>
</dbReference>
<proteinExistence type="predicted"/>
<dbReference type="OrthoDB" id="3658381at2759"/>
<sequence>MSSFITNGRFPPINRFTTGDVSIEERCTAIDFVNCHNFVFQEFNIDKMLDTFLEKALVYHSHGTVHGHAEMKPFLEDFSEFFIHGISRNASNHVVDRDGDGGVFGPSADAIAGHDTIRHDTLPEIWWVEFMIDRLRMTSNGWKVHERYLGTPYRDQALDPKEHSKSDGPDQSCGARSDAT</sequence>
<evidence type="ECO:0000313" key="2">
    <source>
        <dbReference type="EMBL" id="KAJ5224934.1"/>
    </source>
</evidence>